<evidence type="ECO:0000256" key="1">
    <source>
        <dbReference type="SAM" id="MobiDB-lite"/>
    </source>
</evidence>
<feature type="region of interest" description="Disordered" evidence="1">
    <location>
        <begin position="53"/>
        <end position="72"/>
    </location>
</feature>
<sequence>MKTVLASYVVRVYRFAKNQPHNLVGVVEEAGVKGKKAFTGLTELWGIISSSRAVRDDRKTGGKKISNHGKRT</sequence>
<proteinExistence type="predicted"/>
<dbReference type="Proteomes" id="UP000051861">
    <property type="component" value="Unassembled WGS sequence"/>
</dbReference>
<protein>
    <submittedName>
        <fullName evidence="2">Uncharacterized protein</fullName>
    </submittedName>
</protein>
<evidence type="ECO:0000313" key="3">
    <source>
        <dbReference type="Proteomes" id="UP000051861"/>
    </source>
</evidence>
<name>A0A0S7XSL0_UNCSA</name>
<evidence type="ECO:0000313" key="2">
    <source>
        <dbReference type="EMBL" id="KPJ65454.1"/>
    </source>
</evidence>
<dbReference type="EMBL" id="LIZX01000115">
    <property type="protein sequence ID" value="KPJ65454.1"/>
    <property type="molecule type" value="Genomic_DNA"/>
</dbReference>
<comment type="caution">
    <text evidence="2">The sequence shown here is derived from an EMBL/GenBank/DDBJ whole genome shotgun (WGS) entry which is preliminary data.</text>
</comment>
<dbReference type="AlphaFoldDB" id="A0A0S7XSL0"/>
<reference evidence="2 3" key="1">
    <citation type="journal article" date="2015" name="Microbiome">
        <title>Genomic resolution of linkages in carbon, nitrogen, and sulfur cycling among widespread estuary sediment bacteria.</title>
        <authorList>
            <person name="Baker B.J."/>
            <person name="Lazar C.S."/>
            <person name="Teske A.P."/>
            <person name="Dick G.J."/>
        </authorList>
    </citation>
    <scope>NUCLEOTIDE SEQUENCE [LARGE SCALE GENOMIC DNA]</scope>
    <source>
        <strain evidence="2">DG_54_3</strain>
    </source>
</reference>
<organism evidence="2 3">
    <name type="scientific">candidate division WOR-1 bacterium DG_54_3</name>
    <dbReference type="NCBI Taxonomy" id="1703775"/>
    <lineage>
        <taxon>Bacteria</taxon>
        <taxon>Bacillati</taxon>
        <taxon>Saganbacteria</taxon>
    </lineage>
</organism>
<feature type="compositionally biased region" description="Basic residues" evidence="1">
    <location>
        <begin position="61"/>
        <end position="72"/>
    </location>
</feature>
<accession>A0A0S7XSL0</accession>
<gene>
    <name evidence="2" type="ORF">AMJ44_10095</name>
</gene>